<keyword evidence="3" id="KW-1185">Reference proteome</keyword>
<dbReference type="AlphaFoldDB" id="A0A0J1D0A6"/>
<keyword evidence="1" id="KW-1133">Transmembrane helix</keyword>
<name>A0A0J1D0A6_9BURK</name>
<dbReference type="EMBL" id="AEJF01000075">
    <property type="protein sequence ID" value="KLU26187.1"/>
    <property type="molecule type" value="Genomic_DNA"/>
</dbReference>
<dbReference type="Gene3D" id="1.20.1250.20">
    <property type="entry name" value="MFS general substrate transporter like domains"/>
    <property type="match status" value="1"/>
</dbReference>
<proteinExistence type="predicted"/>
<evidence type="ECO:0000313" key="3">
    <source>
        <dbReference type="Proteomes" id="UP000035963"/>
    </source>
</evidence>
<reference evidence="2 3" key="1">
    <citation type="journal article" date="2015" name="Genome Announc.">
        <title>Draft Genome Sequence of Burkholderia sp. Strain PML1(12), an Ectomycorrhizosphere-Inhabiting Bacterium with Effective Mineral-Weathering Ability.</title>
        <authorList>
            <person name="Uroz S."/>
            <person name="Oger P."/>
        </authorList>
    </citation>
    <scope>NUCLEOTIDE SEQUENCE [LARGE SCALE GENOMIC DNA]</scope>
    <source>
        <strain evidence="3">PML1(12)</strain>
    </source>
</reference>
<keyword evidence="1" id="KW-0472">Membrane</keyword>
<gene>
    <name evidence="2" type="ORF">EOS_10310</name>
</gene>
<dbReference type="PATRIC" id="fig|908627.4.peg.2277"/>
<keyword evidence="1" id="KW-0812">Transmembrane</keyword>
<comment type="caution">
    <text evidence="2">The sequence shown here is derived from an EMBL/GenBank/DDBJ whole genome shotgun (WGS) entry which is preliminary data.</text>
</comment>
<feature type="transmembrane region" description="Helical" evidence="1">
    <location>
        <begin position="6"/>
        <end position="29"/>
    </location>
</feature>
<dbReference type="SUPFAM" id="SSF103473">
    <property type="entry name" value="MFS general substrate transporter"/>
    <property type="match status" value="1"/>
</dbReference>
<sequence length="110" mass="11310">MATSLIWLSIVMNLVVLYFFTNWLPAVLIGSGLHTGDAVRTTAYFQVGGTIGALVVGYLSDRITPTLVLGVAFACAALFISIVGSVGANLGLVLPAVFCAGFCIVDGQAG</sequence>
<feature type="transmembrane region" description="Helical" evidence="1">
    <location>
        <begin position="41"/>
        <end position="59"/>
    </location>
</feature>
<accession>A0A0J1D0A6</accession>
<protein>
    <recommendedName>
        <fullName evidence="4">Major facilitator superfamily (MFS) profile domain-containing protein</fullName>
    </recommendedName>
</protein>
<dbReference type="OrthoDB" id="7066727at2"/>
<dbReference type="RefSeq" id="WP_047846532.1">
    <property type="nucleotide sequence ID" value="NZ_AEJF01000075.1"/>
</dbReference>
<evidence type="ECO:0008006" key="4">
    <source>
        <dbReference type="Google" id="ProtNLM"/>
    </source>
</evidence>
<feature type="transmembrane region" description="Helical" evidence="1">
    <location>
        <begin position="71"/>
        <end position="104"/>
    </location>
</feature>
<dbReference type="Proteomes" id="UP000035963">
    <property type="component" value="Unassembled WGS sequence"/>
</dbReference>
<evidence type="ECO:0000313" key="2">
    <source>
        <dbReference type="EMBL" id="KLU26187.1"/>
    </source>
</evidence>
<dbReference type="InterPro" id="IPR036259">
    <property type="entry name" value="MFS_trans_sf"/>
</dbReference>
<organism evidence="2 3">
    <name type="scientific">Caballeronia mineralivorans PML1(12)</name>
    <dbReference type="NCBI Taxonomy" id="908627"/>
    <lineage>
        <taxon>Bacteria</taxon>
        <taxon>Pseudomonadati</taxon>
        <taxon>Pseudomonadota</taxon>
        <taxon>Betaproteobacteria</taxon>
        <taxon>Burkholderiales</taxon>
        <taxon>Burkholderiaceae</taxon>
        <taxon>Caballeronia</taxon>
    </lineage>
</organism>
<evidence type="ECO:0000256" key="1">
    <source>
        <dbReference type="SAM" id="Phobius"/>
    </source>
</evidence>